<reference evidence="7 8" key="1">
    <citation type="submission" date="2019-03" db="EMBL/GenBank/DDBJ databases">
        <title>Genomics of glacier-inhabiting Cryobacterium strains.</title>
        <authorList>
            <person name="Liu Q."/>
            <person name="Xin Y.-H."/>
        </authorList>
    </citation>
    <scope>NUCLEOTIDE SEQUENCE [LARGE SCALE GENOMIC DNA]</scope>
    <source>
        <strain evidence="7 8">Sr47</strain>
    </source>
</reference>
<dbReference type="Proteomes" id="UP000297866">
    <property type="component" value="Unassembled WGS sequence"/>
</dbReference>
<dbReference type="InterPro" id="IPR001123">
    <property type="entry name" value="LeuE-type"/>
</dbReference>
<keyword evidence="4 6" id="KW-1133">Transmembrane helix</keyword>
<proteinExistence type="predicted"/>
<gene>
    <name evidence="7" type="ORF">E3O23_05820</name>
</gene>
<evidence type="ECO:0000256" key="3">
    <source>
        <dbReference type="ARBA" id="ARBA00022692"/>
    </source>
</evidence>
<dbReference type="PANTHER" id="PTHR30086">
    <property type="entry name" value="ARGININE EXPORTER PROTEIN ARGO"/>
    <property type="match status" value="1"/>
</dbReference>
<sequence>MMGLGTGLALIVAIGAQNAYVLRLGIAGRGREILAVVAICAASDMALITAGVLGVGAVVERFPVLLVVLRFLGAAFLIGYGVLAARRAVHPGALPLDDSPVAPAPGAVTTETRAGATLTIARPLRAAVLTALAFTWLNPHVYLDTLIFAGSIANQQGPDLRWWWAAGAMVASIAWFFSLGFGARLLRPIFARPAAWRVLDSCIAVGMIGLGLGLAIAG</sequence>
<organism evidence="7 8">
    <name type="scientific">Cryobacterium tagatosivorans</name>
    <dbReference type="NCBI Taxonomy" id="1259199"/>
    <lineage>
        <taxon>Bacteria</taxon>
        <taxon>Bacillati</taxon>
        <taxon>Actinomycetota</taxon>
        <taxon>Actinomycetes</taxon>
        <taxon>Micrococcales</taxon>
        <taxon>Microbacteriaceae</taxon>
        <taxon>Cryobacterium</taxon>
    </lineage>
</organism>
<evidence type="ECO:0000256" key="5">
    <source>
        <dbReference type="ARBA" id="ARBA00023136"/>
    </source>
</evidence>
<accession>A0A4R8UHY3</accession>
<dbReference type="OrthoDB" id="5638726at2"/>
<evidence type="ECO:0000256" key="2">
    <source>
        <dbReference type="ARBA" id="ARBA00022475"/>
    </source>
</evidence>
<dbReference type="EMBL" id="SOEZ01000031">
    <property type="protein sequence ID" value="TFB52847.1"/>
    <property type="molecule type" value="Genomic_DNA"/>
</dbReference>
<comment type="subcellular location">
    <subcellularLocation>
        <location evidence="1">Cell membrane</location>
        <topology evidence="1">Multi-pass membrane protein</topology>
    </subcellularLocation>
</comment>
<keyword evidence="8" id="KW-1185">Reference proteome</keyword>
<dbReference type="GO" id="GO:0015171">
    <property type="term" value="F:amino acid transmembrane transporter activity"/>
    <property type="evidence" value="ECO:0007669"/>
    <property type="project" value="TreeGrafter"/>
</dbReference>
<dbReference type="AlphaFoldDB" id="A0A4R8UHY3"/>
<feature type="transmembrane region" description="Helical" evidence="6">
    <location>
        <begin position="33"/>
        <end position="55"/>
    </location>
</feature>
<feature type="transmembrane region" description="Helical" evidence="6">
    <location>
        <begin position="162"/>
        <end position="186"/>
    </location>
</feature>
<keyword evidence="5 6" id="KW-0472">Membrane</keyword>
<dbReference type="Pfam" id="PF01810">
    <property type="entry name" value="LysE"/>
    <property type="match status" value="1"/>
</dbReference>
<evidence type="ECO:0000313" key="7">
    <source>
        <dbReference type="EMBL" id="TFB52847.1"/>
    </source>
</evidence>
<protein>
    <submittedName>
        <fullName evidence="7">Amino acid transporter</fullName>
    </submittedName>
</protein>
<evidence type="ECO:0000256" key="6">
    <source>
        <dbReference type="SAM" id="Phobius"/>
    </source>
</evidence>
<dbReference type="PANTHER" id="PTHR30086:SF20">
    <property type="entry name" value="ARGININE EXPORTER PROTEIN ARGO-RELATED"/>
    <property type="match status" value="1"/>
</dbReference>
<keyword evidence="2" id="KW-1003">Cell membrane</keyword>
<keyword evidence="3 6" id="KW-0812">Transmembrane</keyword>
<evidence type="ECO:0000313" key="8">
    <source>
        <dbReference type="Proteomes" id="UP000297866"/>
    </source>
</evidence>
<dbReference type="GO" id="GO:0005886">
    <property type="term" value="C:plasma membrane"/>
    <property type="evidence" value="ECO:0007669"/>
    <property type="project" value="UniProtKB-SubCell"/>
</dbReference>
<comment type="caution">
    <text evidence="7">The sequence shown here is derived from an EMBL/GenBank/DDBJ whole genome shotgun (WGS) entry which is preliminary data.</text>
</comment>
<evidence type="ECO:0000256" key="4">
    <source>
        <dbReference type="ARBA" id="ARBA00022989"/>
    </source>
</evidence>
<name>A0A4R8UHY3_9MICO</name>
<feature type="transmembrane region" description="Helical" evidence="6">
    <location>
        <begin position="62"/>
        <end position="83"/>
    </location>
</feature>
<evidence type="ECO:0000256" key="1">
    <source>
        <dbReference type="ARBA" id="ARBA00004651"/>
    </source>
</evidence>
<feature type="transmembrane region" description="Helical" evidence="6">
    <location>
        <begin position="198"/>
        <end position="217"/>
    </location>
</feature>